<dbReference type="Pfam" id="PF01266">
    <property type="entry name" value="DAO"/>
    <property type="match status" value="1"/>
</dbReference>
<evidence type="ECO:0000313" key="4">
    <source>
        <dbReference type="Proteomes" id="UP000071641"/>
    </source>
</evidence>
<evidence type="ECO:0000259" key="2">
    <source>
        <dbReference type="Pfam" id="PF01266"/>
    </source>
</evidence>
<accession>A0A128EU04</accession>
<feature type="domain" description="FAD dependent oxidoreductase" evidence="2">
    <location>
        <begin position="32"/>
        <end position="381"/>
    </location>
</feature>
<dbReference type="GO" id="GO:0005737">
    <property type="term" value="C:cytoplasm"/>
    <property type="evidence" value="ECO:0007669"/>
    <property type="project" value="TreeGrafter"/>
</dbReference>
<dbReference type="SUPFAM" id="SSF51905">
    <property type="entry name" value="FAD/NAD(P)-binding domain"/>
    <property type="match status" value="1"/>
</dbReference>
<dbReference type="EMBL" id="FIZX01000001">
    <property type="protein sequence ID" value="CZF78062.1"/>
    <property type="molecule type" value="Genomic_DNA"/>
</dbReference>
<dbReference type="AlphaFoldDB" id="A0A128EU04"/>
<evidence type="ECO:0000256" key="1">
    <source>
        <dbReference type="ARBA" id="ARBA00023002"/>
    </source>
</evidence>
<keyword evidence="1 3" id="KW-0560">Oxidoreductase</keyword>
<gene>
    <name evidence="3" type="primary">puuB_1</name>
    <name evidence="3" type="ORF">GCE9029_00589</name>
</gene>
<dbReference type="InterPro" id="IPR006076">
    <property type="entry name" value="FAD-dep_OxRdtase"/>
</dbReference>
<dbReference type="RefSeq" id="WP_062660950.1">
    <property type="nucleotide sequence ID" value="NZ_FIZX01000001.1"/>
</dbReference>
<dbReference type="STRING" id="1796497.GCE9029_00589"/>
<organism evidence="3 4">
    <name type="scientific">Grimontia celer</name>
    <dbReference type="NCBI Taxonomy" id="1796497"/>
    <lineage>
        <taxon>Bacteria</taxon>
        <taxon>Pseudomonadati</taxon>
        <taxon>Pseudomonadota</taxon>
        <taxon>Gammaproteobacteria</taxon>
        <taxon>Vibrionales</taxon>
        <taxon>Vibrionaceae</taxon>
        <taxon>Grimontia</taxon>
    </lineage>
</organism>
<name>A0A128EU04_9GAMM</name>
<proteinExistence type="predicted"/>
<dbReference type="Gene3D" id="3.30.9.10">
    <property type="entry name" value="D-Amino Acid Oxidase, subunit A, domain 2"/>
    <property type="match status" value="1"/>
</dbReference>
<dbReference type="PANTHER" id="PTHR13847">
    <property type="entry name" value="SARCOSINE DEHYDROGENASE-RELATED"/>
    <property type="match status" value="1"/>
</dbReference>
<dbReference type="EC" id="1.4.3.-" evidence="3"/>
<protein>
    <submittedName>
        <fullName evidence="3">Gamma-glutamylputrescine oxidoreductase</fullName>
        <ecNumber evidence="3">1.4.3.-</ecNumber>
    </submittedName>
</protein>
<keyword evidence="4" id="KW-1185">Reference proteome</keyword>
<dbReference type="InterPro" id="IPR036188">
    <property type="entry name" value="FAD/NAD-bd_sf"/>
</dbReference>
<dbReference type="PANTHER" id="PTHR13847:SF281">
    <property type="entry name" value="FAD DEPENDENT OXIDOREDUCTASE DOMAIN-CONTAINING PROTEIN"/>
    <property type="match status" value="1"/>
</dbReference>
<reference evidence="4" key="1">
    <citation type="submission" date="2016-02" db="EMBL/GenBank/DDBJ databases">
        <authorList>
            <person name="Rodrigo-Torres Lidia"/>
            <person name="Arahal R.David."/>
        </authorList>
    </citation>
    <scope>NUCLEOTIDE SEQUENCE [LARGE SCALE GENOMIC DNA]</scope>
    <source>
        <strain evidence="4">CECT 9029</strain>
    </source>
</reference>
<sequence>MAKEHGYIDSYYQATANVLPEQPELTSDIQADICIIGAGLTGTNAAIELRKKGMSVVVLEGQRIAFGGSGRNGGQALVGYCLGLREVDEEYGPEWGKQLWDLSVESIDIIRERISEFNIDCDFQEGYIELALNKGQEKELKSWHELKHGRYNYPVAEWWDTDKIEQVANTRRYLGGLFDPNSGHVHTLNYTLGLAQAAISVGAEIYENSPVIKLEKGAGFNTVKTAKGSVKAKQVLLACNAYLDGLHRKAQSKVLPVASYIAVTEQLGDRQPITNKMAMSDLNNCLDYFRPTADGRILFGGVNHPFNGEYSDSQERLRQRMLKVFPQLGDVKMDYHWGGLFAVTRSYMPEISHLGNDIYTAHGYTGHGVGLTNIAGRVVAEAMAGQAGRFDVFSRIDHGWIPTPKVLRKPALAMAIWKAKMEDALAN</sequence>
<dbReference type="GO" id="GO:0016491">
    <property type="term" value="F:oxidoreductase activity"/>
    <property type="evidence" value="ECO:0007669"/>
    <property type="project" value="UniProtKB-KW"/>
</dbReference>
<dbReference type="Gene3D" id="3.50.50.60">
    <property type="entry name" value="FAD/NAD(P)-binding domain"/>
    <property type="match status" value="1"/>
</dbReference>
<dbReference type="OrthoDB" id="311718at2"/>
<evidence type="ECO:0000313" key="3">
    <source>
        <dbReference type="EMBL" id="CZF78062.1"/>
    </source>
</evidence>
<dbReference type="Proteomes" id="UP000071641">
    <property type="component" value="Unassembled WGS sequence"/>
</dbReference>